<proteinExistence type="predicted"/>
<organism evidence="1 2">
    <name type="scientific">Tumebacillus amylolyticus</name>
    <dbReference type="NCBI Taxonomy" id="2801339"/>
    <lineage>
        <taxon>Bacteria</taxon>
        <taxon>Bacillati</taxon>
        <taxon>Bacillota</taxon>
        <taxon>Bacilli</taxon>
        <taxon>Bacillales</taxon>
        <taxon>Alicyclobacillaceae</taxon>
        <taxon>Tumebacillus</taxon>
    </lineage>
</organism>
<dbReference type="RefSeq" id="WP_201632972.1">
    <property type="nucleotide sequence ID" value="NZ_JAEQNB010000002.1"/>
</dbReference>
<sequence>MELNLTGRTGHDTPEDFATLSVVMIDGDEIYVDNGAIHGKSRLERGVDFRTYTKPEDVPNGRRIQEVWIQLKTFESGRGYHGIVSAEIVVNRDLMVGYKSVGPLVMAMEGAIKGKVQLPHLDADQKTKLRTFMETFRADLWANTPDDVKAQLA</sequence>
<dbReference type="InterPro" id="IPR014852">
    <property type="entry name" value="YwhD"/>
</dbReference>
<gene>
    <name evidence="1" type="ORF">JJB07_07275</name>
</gene>
<dbReference type="Pfam" id="PF08741">
    <property type="entry name" value="YwhD"/>
    <property type="match status" value="1"/>
</dbReference>
<comment type="caution">
    <text evidence="1">The sequence shown here is derived from an EMBL/GenBank/DDBJ whole genome shotgun (WGS) entry which is preliminary data.</text>
</comment>
<dbReference type="EMBL" id="JAEQNB010000002">
    <property type="protein sequence ID" value="MBL0386445.1"/>
    <property type="molecule type" value="Genomic_DNA"/>
</dbReference>
<name>A0ABS1J8A5_9BACL</name>
<dbReference type="Proteomes" id="UP000602284">
    <property type="component" value="Unassembled WGS sequence"/>
</dbReference>
<accession>A0ABS1J8A5</accession>
<protein>
    <submittedName>
        <fullName evidence="1">YwhD family protein</fullName>
    </submittedName>
</protein>
<reference evidence="1 2" key="1">
    <citation type="submission" date="2021-01" db="EMBL/GenBank/DDBJ databases">
        <title>Tumebacillus sp. strain ITR2 16S ribosomal RNA gene Genome sequencing and assembly.</title>
        <authorList>
            <person name="Kang M."/>
        </authorList>
    </citation>
    <scope>NUCLEOTIDE SEQUENCE [LARGE SCALE GENOMIC DNA]</scope>
    <source>
        <strain evidence="1 2">ITR2</strain>
    </source>
</reference>
<keyword evidence="2" id="KW-1185">Reference proteome</keyword>
<evidence type="ECO:0000313" key="2">
    <source>
        <dbReference type="Proteomes" id="UP000602284"/>
    </source>
</evidence>
<evidence type="ECO:0000313" key="1">
    <source>
        <dbReference type="EMBL" id="MBL0386445.1"/>
    </source>
</evidence>